<evidence type="ECO:0000313" key="2">
    <source>
        <dbReference type="Proteomes" id="UP000593713"/>
    </source>
</evidence>
<reference evidence="1 2" key="1">
    <citation type="submission" date="2020-07" db="EMBL/GenBank/DDBJ databases">
        <title>Taxonomic proposal: Crassvirales, a new order of highly abundant and diverse bacterial viruses.</title>
        <authorList>
            <person name="Shkoporov A.N."/>
            <person name="Stockdale S.R."/>
            <person name="Guerin E."/>
            <person name="Ross R.P."/>
            <person name="Hill C."/>
        </authorList>
    </citation>
    <scope>NUCLEOTIDE SEQUENCE [LARGE SCALE GENOMIC DNA]</scope>
</reference>
<name>A0A7M1RSZ2_9CAUD</name>
<evidence type="ECO:0000313" key="1">
    <source>
        <dbReference type="EMBL" id="QOR56799.1"/>
    </source>
</evidence>
<dbReference type="KEGG" id="vg:65130716"/>
<dbReference type="Proteomes" id="UP000593713">
    <property type="component" value="Segment"/>
</dbReference>
<sequence>MKAIIITFKGEIKDEHTLVTFLASNIANNTDAKNVDVSILSDEDVMSAMIAKCLTPTDVAVDRPSNPQIPVIEDFCKKIIASIGSPALKTRELLNSELCKFLVQQNREVISVPVSIIAKVNTTAAYYEHRKVLKEYGLSALPELLRDINPLFKFYLYGKEE</sequence>
<dbReference type="RefSeq" id="YP_010112251.1">
    <property type="nucleotide sequence ID" value="NC_055889.1"/>
</dbReference>
<accession>A0A7M1RSZ2</accession>
<dbReference type="GeneID" id="65130716"/>
<keyword evidence="2" id="KW-1185">Reference proteome</keyword>
<proteinExistence type="predicted"/>
<protein>
    <submittedName>
        <fullName evidence="1">Uncharacterized protein</fullName>
    </submittedName>
</protein>
<organism evidence="1 2">
    <name type="scientific">uncultured phage cr53_1</name>
    <dbReference type="NCBI Taxonomy" id="2772080"/>
    <lineage>
        <taxon>Viruses</taxon>
        <taxon>Duplodnaviria</taxon>
        <taxon>Heunggongvirae</taxon>
        <taxon>Uroviricota</taxon>
        <taxon>Caudoviricetes</taxon>
        <taxon>Crassvirales</taxon>
        <taxon>Suoliviridae</taxon>
        <taxon>Loutivirinae</taxon>
        <taxon>Blohavirus</taxon>
        <taxon>Blohavirus americanus</taxon>
    </lineage>
</organism>
<dbReference type="EMBL" id="MT774396">
    <property type="protein sequence ID" value="QOR56799.1"/>
    <property type="molecule type" value="Genomic_DNA"/>
</dbReference>